<reference evidence="6 7" key="1">
    <citation type="submission" date="2024-04" db="EMBL/GenBank/DDBJ databases">
        <title>Isolation of an actinomycete strain from pig manure.</title>
        <authorList>
            <person name="Gong T."/>
            <person name="Yu Z."/>
            <person name="An M."/>
            <person name="Wei C."/>
            <person name="Yang W."/>
            <person name="Liu L."/>
        </authorList>
    </citation>
    <scope>NUCLEOTIDE SEQUENCE [LARGE SCALE GENOMIC DNA]</scope>
    <source>
        <strain evidence="6 7">ZF39</strain>
    </source>
</reference>
<dbReference type="InterPro" id="IPR000914">
    <property type="entry name" value="SBP_5_dom"/>
</dbReference>
<dbReference type="EMBL" id="CP154795">
    <property type="protein sequence ID" value="XAN09296.1"/>
    <property type="molecule type" value="Genomic_DNA"/>
</dbReference>
<dbReference type="Gene3D" id="3.10.105.10">
    <property type="entry name" value="Dipeptide-binding Protein, Domain 3"/>
    <property type="match status" value="1"/>
</dbReference>
<dbReference type="Gene3D" id="3.90.76.10">
    <property type="entry name" value="Dipeptide-binding Protein, Domain 1"/>
    <property type="match status" value="1"/>
</dbReference>
<feature type="signal peptide" evidence="4">
    <location>
        <begin position="1"/>
        <end position="24"/>
    </location>
</feature>
<evidence type="ECO:0000313" key="7">
    <source>
        <dbReference type="Proteomes" id="UP001442841"/>
    </source>
</evidence>
<dbReference type="Gene3D" id="3.40.190.10">
    <property type="entry name" value="Periplasmic binding protein-like II"/>
    <property type="match status" value="1"/>
</dbReference>
<gene>
    <name evidence="6" type="ORF">AADG42_18885</name>
</gene>
<keyword evidence="7" id="KW-1185">Reference proteome</keyword>
<dbReference type="Pfam" id="PF00496">
    <property type="entry name" value="SBP_bac_5"/>
    <property type="match status" value="1"/>
</dbReference>
<dbReference type="PANTHER" id="PTHR30290">
    <property type="entry name" value="PERIPLASMIC BINDING COMPONENT OF ABC TRANSPORTER"/>
    <property type="match status" value="1"/>
</dbReference>
<dbReference type="PROSITE" id="PS51257">
    <property type="entry name" value="PROKAR_LIPOPROTEIN"/>
    <property type="match status" value="1"/>
</dbReference>
<dbReference type="InterPro" id="IPR039424">
    <property type="entry name" value="SBP_5"/>
</dbReference>
<evidence type="ECO:0000256" key="4">
    <source>
        <dbReference type="SAM" id="SignalP"/>
    </source>
</evidence>
<comment type="similarity">
    <text evidence="1">Belongs to the bacterial solute-binding protein 5 family.</text>
</comment>
<keyword evidence="2" id="KW-0813">Transport</keyword>
<dbReference type="InterPro" id="IPR030678">
    <property type="entry name" value="Peptide/Ni-bd"/>
</dbReference>
<evidence type="ECO:0000256" key="2">
    <source>
        <dbReference type="ARBA" id="ARBA00022448"/>
    </source>
</evidence>
<accession>A0ABZ3FT69</accession>
<dbReference type="RefSeq" id="WP_425310749.1">
    <property type="nucleotide sequence ID" value="NZ_CP154795.1"/>
</dbReference>
<protein>
    <submittedName>
        <fullName evidence="6">ABC transporter substrate-binding protein</fullName>
    </submittedName>
</protein>
<evidence type="ECO:0000259" key="5">
    <source>
        <dbReference type="Pfam" id="PF00496"/>
    </source>
</evidence>
<dbReference type="Proteomes" id="UP001442841">
    <property type="component" value="Chromosome"/>
</dbReference>
<evidence type="ECO:0000256" key="3">
    <source>
        <dbReference type="ARBA" id="ARBA00022729"/>
    </source>
</evidence>
<keyword evidence="3 4" id="KW-0732">Signal</keyword>
<proteinExistence type="inferred from homology"/>
<feature type="chain" id="PRO_5045231381" evidence="4">
    <location>
        <begin position="25"/>
        <end position="542"/>
    </location>
</feature>
<name>A0ABZ3FT69_9ACTN</name>
<evidence type="ECO:0000313" key="6">
    <source>
        <dbReference type="EMBL" id="XAN09296.1"/>
    </source>
</evidence>
<dbReference type="PANTHER" id="PTHR30290:SF9">
    <property type="entry name" value="OLIGOPEPTIDE-BINDING PROTEIN APPA"/>
    <property type="match status" value="1"/>
</dbReference>
<sequence>MLTRLMSRAGVALIAGTLALTACSAPQSATRTSDQSGDRATRIVLADAYDLGGFNPISGYGELGVSPLYDGLMRLDSSGDDRLPAFAPALATAPPTSNADFTEWTVPLRSGVTFHDGTSFDAADVVATYEAVLDPASASEIASAFEMIDAVTGQATDAGESVTFTLKYPYADFPARLLLVIAPSEKLTGGLASESSLNREPVGTGPYRLAELSTDRAVFVVNESYWGSVPQVRELTTVHLPDDGARAMRVAAGEFDGTVLPPALAKTFEARNGFSVEPARSADWRGVSLPADVAFTADPQVRIALNLAVDREAIVSKVLAGYGTAAHTPVSPMYGDAFDPEAAFPFDPDRARAMLAAAGWTPGPDGVLVKGDDRATFTVAVSPTDSLRRDLATAFAADMKKIGVEVKLEALGWDKIEPRIGDLGILLGGGDKPYSLDTQVFAALHTPIDGTAVWDNPGRFGTPALDAALDEARRTADESRRTTLYREVQSEYLTDPSYVFLAFLEHTYVVRDSDWKRAPVTVEPHAHGVNWGPWWNLATWTR</sequence>
<evidence type="ECO:0000256" key="1">
    <source>
        <dbReference type="ARBA" id="ARBA00005695"/>
    </source>
</evidence>
<feature type="domain" description="Solute-binding protein family 5" evidence="5">
    <location>
        <begin position="86"/>
        <end position="429"/>
    </location>
</feature>
<dbReference type="SUPFAM" id="SSF53850">
    <property type="entry name" value="Periplasmic binding protein-like II"/>
    <property type="match status" value="1"/>
</dbReference>
<dbReference type="PIRSF" id="PIRSF002741">
    <property type="entry name" value="MppA"/>
    <property type="match status" value="1"/>
</dbReference>
<organism evidence="6 7">
    <name type="scientific">Ammonicoccus fulvus</name>
    <dbReference type="NCBI Taxonomy" id="3138240"/>
    <lineage>
        <taxon>Bacteria</taxon>
        <taxon>Bacillati</taxon>
        <taxon>Actinomycetota</taxon>
        <taxon>Actinomycetes</taxon>
        <taxon>Propionibacteriales</taxon>
        <taxon>Propionibacteriaceae</taxon>
        <taxon>Ammonicoccus</taxon>
    </lineage>
</organism>